<evidence type="ECO:0000313" key="2">
    <source>
        <dbReference type="Proteomes" id="UP001501442"/>
    </source>
</evidence>
<dbReference type="EMBL" id="BAABHK010000008">
    <property type="protein sequence ID" value="GAA4630415.1"/>
    <property type="molecule type" value="Genomic_DNA"/>
</dbReference>
<comment type="caution">
    <text evidence="1">The sequence shown here is derived from an EMBL/GenBank/DDBJ whole genome shotgun (WGS) entry which is preliminary data.</text>
</comment>
<evidence type="ECO:0008006" key="3">
    <source>
        <dbReference type="Google" id="ProtNLM"/>
    </source>
</evidence>
<protein>
    <recommendedName>
        <fullName evidence="3">Transposase</fullName>
    </recommendedName>
</protein>
<gene>
    <name evidence="1" type="ORF">GCM10023196_055690</name>
</gene>
<proteinExistence type="predicted"/>
<organism evidence="1 2">
    <name type="scientific">Actinoallomurus vinaceus</name>
    <dbReference type="NCBI Taxonomy" id="1080074"/>
    <lineage>
        <taxon>Bacteria</taxon>
        <taxon>Bacillati</taxon>
        <taxon>Actinomycetota</taxon>
        <taxon>Actinomycetes</taxon>
        <taxon>Streptosporangiales</taxon>
        <taxon>Thermomonosporaceae</taxon>
        <taxon>Actinoallomurus</taxon>
    </lineage>
</organism>
<keyword evidence="2" id="KW-1185">Reference proteome</keyword>
<accession>A0ABP8UG92</accession>
<name>A0ABP8UG92_9ACTN</name>
<sequence>MSDEKEHHGRKPFRVRMPGFVRDEDIGLGQAIKYVTTRTGIRPCGGCERRAAALDRWVVFSSRSGK</sequence>
<reference evidence="2" key="1">
    <citation type="journal article" date="2019" name="Int. J. Syst. Evol. Microbiol.">
        <title>The Global Catalogue of Microorganisms (GCM) 10K type strain sequencing project: providing services to taxonomists for standard genome sequencing and annotation.</title>
        <authorList>
            <consortium name="The Broad Institute Genomics Platform"/>
            <consortium name="The Broad Institute Genome Sequencing Center for Infectious Disease"/>
            <person name="Wu L."/>
            <person name="Ma J."/>
        </authorList>
    </citation>
    <scope>NUCLEOTIDE SEQUENCE [LARGE SCALE GENOMIC DNA]</scope>
    <source>
        <strain evidence="2">JCM 17939</strain>
    </source>
</reference>
<dbReference type="Proteomes" id="UP001501442">
    <property type="component" value="Unassembled WGS sequence"/>
</dbReference>
<evidence type="ECO:0000313" key="1">
    <source>
        <dbReference type="EMBL" id="GAA4630415.1"/>
    </source>
</evidence>